<comment type="caution">
    <text evidence="2">The sequence shown here is derived from an EMBL/GenBank/DDBJ whole genome shotgun (WGS) entry which is preliminary data.</text>
</comment>
<dbReference type="EMBL" id="CAJOBS010002433">
    <property type="protein sequence ID" value="CAF4814609.1"/>
    <property type="molecule type" value="Genomic_DNA"/>
</dbReference>
<evidence type="ECO:0000313" key="2">
    <source>
        <dbReference type="EMBL" id="CAF3769382.1"/>
    </source>
</evidence>
<name>A0A818ZH00_9BILA</name>
<proteinExistence type="predicted"/>
<accession>A0A818ZH00</accession>
<evidence type="ECO:0000256" key="1">
    <source>
        <dbReference type="SAM" id="MobiDB-lite"/>
    </source>
</evidence>
<dbReference type="Proteomes" id="UP000663865">
    <property type="component" value="Unassembled WGS sequence"/>
</dbReference>
<gene>
    <name evidence="2" type="ORF">KIK155_LOCUS30731</name>
    <name evidence="3" type="ORF">TOA249_LOCUS24200</name>
</gene>
<dbReference type="AlphaFoldDB" id="A0A818ZH00"/>
<dbReference type="EMBL" id="CAJNYV010005638">
    <property type="protein sequence ID" value="CAF3769382.1"/>
    <property type="molecule type" value="Genomic_DNA"/>
</dbReference>
<feature type="region of interest" description="Disordered" evidence="1">
    <location>
        <begin position="221"/>
        <end position="240"/>
    </location>
</feature>
<sequence length="240" mass="27363">MQKVIVIPYGLFTKWQTKQKESDKHDKRLADLELGLNKILKSGKTNDYKKIHYVEALRKFLQENRKMDDDTSDIRLAIEDEKTHSASDPLYNSLKNKILVNNILKRGQTLYKNLSSSPHINWTDNGVIMLQGNTIQGSNITDLIAGALDQTFSDQNPSAVGIDAFEKWIRKLKGPKYVMTKTSLPSQSIMTTPRVTQASRKSVVKPRLSPQVDPYKKTYAKKKARKSTGPTYSTNWLTYK</sequence>
<evidence type="ECO:0000313" key="3">
    <source>
        <dbReference type="EMBL" id="CAF4814609.1"/>
    </source>
</evidence>
<reference evidence="2" key="1">
    <citation type="submission" date="2021-02" db="EMBL/GenBank/DDBJ databases">
        <authorList>
            <person name="Nowell W R."/>
        </authorList>
    </citation>
    <scope>NUCLEOTIDE SEQUENCE</scope>
</reference>
<evidence type="ECO:0000313" key="4">
    <source>
        <dbReference type="Proteomes" id="UP000663865"/>
    </source>
</evidence>
<dbReference type="Proteomes" id="UP000663838">
    <property type="component" value="Unassembled WGS sequence"/>
</dbReference>
<feature type="compositionally biased region" description="Polar residues" evidence="1">
    <location>
        <begin position="228"/>
        <end position="240"/>
    </location>
</feature>
<organism evidence="2 4">
    <name type="scientific">Rotaria socialis</name>
    <dbReference type="NCBI Taxonomy" id="392032"/>
    <lineage>
        <taxon>Eukaryota</taxon>
        <taxon>Metazoa</taxon>
        <taxon>Spiralia</taxon>
        <taxon>Gnathifera</taxon>
        <taxon>Rotifera</taxon>
        <taxon>Eurotatoria</taxon>
        <taxon>Bdelloidea</taxon>
        <taxon>Philodinida</taxon>
        <taxon>Philodinidae</taxon>
        <taxon>Rotaria</taxon>
    </lineage>
</organism>
<protein>
    <submittedName>
        <fullName evidence="2">Uncharacterized protein</fullName>
    </submittedName>
</protein>